<dbReference type="GO" id="GO:0015627">
    <property type="term" value="C:type II protein secretion system complex"/>
    <property type="evidence" value="ECO:0007669"/>
    <property type="project" value="TreeGrafter"/>
</dbReference>
<dbReference type="InterPro" id="IPR019554">
    <property type="entry name" value="Soluble_ligand-bd"/>
</dbReference>
<protein>
    <recommendedName>
        <fullName evidence="3">Helix-hairpin-helix DNA-binding motif class 1 domain-containing protein</fullName>
    </recommendedName>
</protein>
<evidence type="ECO:0000313" key="4">
    <source>
        <dbReference type="EMBL" id="KRO25599.1"/>
    </source>
</evidence>
<dbReference type="GO" id="GO:0003677">
    <property type="term" value="F:DNA binding"/>
    <property type="evidence" value="ECO:0007669"/>
    <property type="project" value="InterPro"/>
</dbReference>
<dbReference type="SMART" id="SM00278">
    <property type="entry name" value="HhH1"/>
    <property type="match status" value="2"/>
</dbReference>
<dbReference type="PANTHER" id="PTHR21180">
    <property type="entry name" value="ENDONUCLEASE/EXONUCLEASE/PHOSPHATASE FAMILY DOMAIN-CONTAINING PROTEIN 1"/>
    <property type="match status" value="1"/>
</dbReference>
<dbReference type="InterPro" id="IPR010994">
    <property type="entry name" value="RuvA_2-like"/>
</dbReference>
<dbReference type="InterPro" id="IPR004509">
    <property type="entry name" value="Competence_ComEA_HhH"/>
</dbReference>
<dbReference type="SUPFAM" id="SSF142984">
    <property type="entry name" value="Nqo1 middle domain-like"/>
    <property type="match status" value="1"/>
</dbReference>
<dbReference type="GO" id="GO:0015628">
    <property type="term" value="P:protein secretion by the type II secretion system"/>
    <property type="evidence" value="ECO:0007669"/>
    <property type="project" value="TreeGrafter"/>
</dbReference>
<feature type="domain" description="Helix-hairpin-helix DNA-binding motif class 1" evidence="3">
    <location>
        <begin position="231"/>
        <end position="250"/>
    </location>
</feature>
<evidence type="ECO:0000256" key="2">
    <source>
        <dbReference type="SAM" id="Phobius"/>
    </source>
</evidence>
<organism evidence="4 5">
    <name type="scientific">Pediococcus argentinicus</name>
    <dbReference type="NCBI Taxonomy" id="480391"/>
    <lineage>
        <taxon>Bacteria</taxon>
        <taxon>Bacillati</taxon>
        <taxon>Bacillota</taxon>
        <taxon>Bacilli</taxon>
        <taxon>Lactobacillales</taxon>
        <taxon>Lactobacillaceae</taxon>
        <taxon>Pediococcus</taxon>
    </lineage>
</organism>
<dbReference type="Pfam" id="PF10531">
    <property type="entry name" value="SLBB"/>
    <property type="match status" value="1"/>
</dbReference>
<gene>
    <name evidence="4" type="ORF">IV88_GL001679</name>
</gene>
<evidence type="ECO:0000256" key="1">
    <source>
        <dbReference type="SAM" id="MobiDB-lite"/>
    </source>
</evidence>
<dbReference type="SUPFAM" id="SSF47781">
    <property type="entry name" value="RuvA domain 2-like"/>
    <property type="match status" value="1"/>
</dbReference>
<dbReference type="EMBL" id="JQCQ01000008">
    <property type="protein sequence ID" value="KRO25599.1"/>
    <property type="molecule type" value="Genomic_DNA"/>
</dbReference>
<dbReference type="AlphaFoldDB" id="A0A0R2NIG8"/>
<evidence type="ECO:0000259" key="3">
    <source>
        <dbReference type="SMART" id="SM00278"/>
    </source>
</evidence>
<keyword evidence="2" id="KW-0812">Transmembrane</keyword>
<dbReference type="OrthoDB" id="9790239at2"/>
<feature type="compositionally biased region" description="Polar residues" evidence="1">
    <location>
        <begin position="60"/>
        <end position="77"/>
    </location>
</feature>
<dbReference type="RefSeq" id="WP_057798643.1">
    <property type="nucleotide sequence ID" value="NZ_BJZZ01000015.1"/>
</dbReference>
<dbReference type="PATRIC" id="fig|480391.4.peg.1716"/>
<keyword evidence="5" id="KW-1185">Reference proteome</keyword>
<feature type="region of interest" description="Disordered" evidence="1">
    <location>
        <begin position="52"/>
        <end position="77"/>
    </location>
</feature>
<dbReference type="Gene3D" id="1.10.150.280">
    <property type="entry name" value="AF1531-like domain"/>
    <property type="match status" value="1"/>
</dbReference>
<keyword evidence="2" id="KW-0472">Membrane</keyword>
<dbReference type="InterPro" id="IPR003583">
    <property type="entry name" value="Hlx-hairpin-Hlx_DNA-bd_motif"/>
</dbReference>
<feature type="domain" description="Helix-hairpin-helix DNA-binding motif class 1" evidence="3">
    <location>
        <begin position="201"/>
        <end position="220"/>
    </location>
</feature>
<dbReference type="PANTHER" id="PTHR21180:SF32">
    <property type="entry name" value="ENDONUCLEASE_EXONUCLEASE_PHOSPHATASE FAMILY DOMAIN-CONTAINING PROTEIN 1"/>
    <property type="match status" value="1"/>
</dbReference>
<dbReference type="InterPro" id="IPR051675">
    <property type="entry name" value="Endo/Exo/Phosphatase_dom_1"/>
</dbReference>
<accession>A0A0R2NIG8</accession>
<dbReference type="Gene3D" id="3.10.20.600">
    <property type="match status" value="1"/>
</dbReference>
<evidence type="ECO:0000313" key="5">
    <source>
        <dbReference type="Proteomes" id="UP000051249"/>
    </source>
</evidence>
<feature type="region of interest" description="Disordered" evidence="1">
    <location>
        <begin position="151"/>
        <end position="199"/>
    </location>
</feature>
<proteinExistence type="predicted"/>
<sequence length="253" mass="26484">MLEELWDKYQRQIIISGVAVAVVTIVVALLMGACKNPKSNDLAGINGSSAISTSSGVSGDTANTDNKISGSTQSVTTKPAPVANTKIMVDVKGAVKNPGVYEVKEGMRITDAINLAGGLNRSADRKHVNLASQLSDQQVVYVPIRGEVKGPIVDSSATSTTNSPSVTTSSSSDNAVKSSSTSQNDQKSDSGQVNLNSASKEDLTKLNGIGDKKAEQIVAYRESHGSFKNVDELKQVQGIGDKIFETIKASVVV</sequence>
<comment type="caution">
    <text evidence="4">The sequence shown here is derived from an EMBL/GenBank/DDBJ whole genome shotgun (WGS) entry which is preliminary data.</text>
</comment>
<dbReference type="Pfam" id="PF12836">
    <property type="entry name" value="HHH_3"/>
    <property type="match status" value="1"/>
</dbReference>
<reference evidence="4 5" key="1">
    <citation type="journal article" date="2015" name="Genome Announc.">
        <title>Expanding the biotechnology potential of lactobacilli through comparative genomics of 213 strains and associated genera.</title>
        <authorList>
            <person name="Sun Z."/>
            <person name="Harris H.M."/>
            <person name="McCann A."/>
            <person name="Guo C."/>
            <person name="Argimon S."/>
            <person name="Zhang W."/>
            <person name="Yang X."/>
            <person name="Jeffery I.B."/>
            <person name="Cooney J.C."/>
            <person name="Kagawa T.F."/>
            <person name="Liu W."/>
            <person name="Song Y."/>
            <person name="Salvetti E."/>
            <person name="Wrobel A."/>
            <person name="Rasinkangas P."/>
            <person name="Parkhill J."/>
            <person name="Rea M.C."/>
            <person name="O'Sullivan O."/>
            <person name="Ritari J."/>
            <person name="Douillard F.P."/>
            <person name="Paul Ross R."/>
            <person name="Yang R."/>
            <person name="Briner A.E."/>
            <person name="Felis G.E."/>
            <person name="de Vos W.M."/>
            <person name="Barrangou R."/>
            <person name="Klaenhammer T.R."/>
            <person name="Caufield P.W."/>
            <person name="Cui Y."/>
            <person name="Zhang H."/>
            <person name="O'Toole P.W."/>
        </authorList>
    </citation>
    <scope>NUCLEOTIDE SEQUENCE [LARGE SCALE GENOMIC DNA]</scope>
    <source>
        <strain evidence="4 5">DSM 23026</strain>
    </source>
</reference>
<dbReference type="NCBIfam" id="TIGR00426">
    <property type="entry name" value="competence protein ComEA helix-hairpin-helix repeat region"/>
    <property type="match status" value="1"/>
</dbReference>
<feature type="transmembrane region" description="Helical" evidence="2">
    <location>
        <begin position="12"/>
        <end position="33"/>
    </location>
</feature>
<keyword evidence="2" id="KW-1133">Transmembrane helix</keyword>
<dbReference type="GO" id="GO:0006281">
    <property type="term" value="P:DNA repair"/>
    <property type="evidence" value="ECO:0007669"/>
    <property type="project" value="InterPro"/>
</dbReference>
<feature type="compositionally biased region" description="Polar residues" evidence="1">
    <location>
        <begin position="183"/>
        <end position="198"/>
    </location>
</feature>
<name>A0A0R2NIG8_9LACO</name>
<feature type="compositionally biased region" description="Low complexity" evidence="1">
    <location>
        <begin position="155"/>
        <end position="182"/>
    </location>
</feature>
<dbReference type="Proteomes" id="UP000051249">
    <property type="component" value="Unassembled WGS sequence"/>
</dbReference>